<protein>
    <recommendedName>
        <fullName evidence="2">BHLH domain-containing protein</fullName>
    </recommendedName>
</protein>
<dbReference type="InterPro" id="IPR011598">
    <property type="entry name" value="bHLH_dom"/>
</dbReference>
<name>E4YGI4_OIKDI</name>
<dbReference type="Pfam" id="PF00010">
    <property type="entry name" value="HLH"/>
    <property type="match status" value="1"/>
</dbReference>
<feature type="compositionally biased region" description="Low complexity" evidence="1">
    <location>
        <begin position="38"/>
        <end position="47"/>
    </location>
</feature>
<dbReference type="InterPro" id="IPR036638">
    <property type="entry name" value="HLH_DNA-bd_sf"/>
</dbReference>
<reference evidence="3" key="1">
    <citation type="journal article" date="2010" name="Science">
        <title>Plasticity of animal genome architecture unmasked by rapid evolution of a pelagic tunicate.</title>
        <authorList>
            <person name="Denoeud F."/>
            <person name="Henriet S."/>
            <person name="Mungpakdee S."/>
            <person name="Aury J.M."/>
            <person name="Da Silva C."/>
            <person name="Brinkmann H."/>
            <person name="Mikhaleva J."/>
            <person name="Olsen L.C."/>
            <person name="Jubin C."/>
            <person name="Canestro C."/>
            <person name="Bouquet J.M."/>
            <person name="Danks G."/>
            <person name="Poulain J."/>
            <person name="Campsteijn C."/>
            <person name="Adamski M."/>
            <person name="Cross I."/>
            <person name="Yadetie F."/>
            <person name="Muffato M."/>
            <person name="Louis A."/>
            <person name="Butcher S."/>
            <person name="Tsagkogeorga G."/>
            <person name="Konrad A."/>
            <person name="Singh S."/>
            <person name="Jensen M.F."/>
            <person name="Cong E.H."/>
            <person name="Eikeseth-Otteraa H."/>
            <person name="Noel B."/>
            <person name="Anthouard V."/>
            <person name="Porcel B.M."/>
            <person name="Kachouri-Lafond R."/>
            <person name="Nishino A."/>
            <person name="Ugolini M."/>
            <person name="Chourrout P."/>
            <person name="Nishida H."/>
            <person name="Aasland R."/>
            <person name="Huzurbazar S."/>
            <person name="Westhof E."/>
            <person name="Delsuc F."/>
            <person name="Lehrach H."/>
            <person name="Reinhardt R."/>
            <person name="Weissenbach J."/>
            <person name="Roy S.W."/>
            <person name="Artiguenave F."/>
            <person name="Postlethwait J.H."/>
            <person name="Manak J.R."/>
            <person name="Thompson E.M."/>
            <person name="Jaillon O."/>
            <person name="Du Pasquier L."/>
            <person name="Boudinot P."/>
            <person name="Liberles D.A."/>
            <person name="Volff J.N."/>
            <person name="Philippe H."/>
            <person name="Lenhard B."/>
            <person name="Roest Crollius H."/>
            <person name="Wincker P."/>
            <person name="Chourrout D."/>
        </authorList>
    </citation>
    <scope>NUCLEOTIDE SEQUENCE [LARGE SCALE GENOMIC DNA]</scope>
</reference>
<proteinExistence type="predicted"/>
<organism evidence="3">
    <name type="scientific">Oikopleura dioica</name>
    <name type="common">Tunicate</name>
    <dbReference type="NCBI Taxonomy" id="34765"/>
    <lineage>
        <taxon>Eukaryota</taxon>
        <taxon>Metazoa</taxon>
        <taxon>Chordata</taxon>
        <taxon>Tunicata</taxon>
        <taxon>Appendicularia</taxon>
        <taxon>Copelata</taxon>
        <taxon>Oikopleuridae</taxon>
        <taxon>Oikopleura</taxon>
    </lineage>
</organism>
<dbReference type="GO" id="GO:0046983">
    <property type="term" value="F:protein dimerization activity"/>
    <property type="evidence" value="ECO:0007669"/>
    <property type="project" value="InterPro"/>
</dbReference>
<dbReference type="Proteomes" id="UP000011014">
    <property type="component" value="Unassembled WGS sequence"/>
</dbReference>
<gene>
    <name evidence="3" type="ORF">GSOID_T00024636001</name>
</gene>
<evidence type="ECO:0000259" key="2">
    <source>
        <dbReference type="PROSITE" id="PS50888"/>
    </source>
</evidence>
<sequence length="213" mass="23360">MKSPSFSYQQLLGSPCDWTSETAQSTVSENSLMLGQLSPSNSNSSDSALQTRREANNARERIRVKRHRESFMDLKDVICRHVTLGKDVSRLALLRSATELIKKLEADLTNANQNGSSSRNGSLSGPSSPVSSGAIDLRNLQISQGAIRGAMADFQAGLPHAFVPSLNNVDPSQLFNPNIAPQVSVAHAMQYQHPLHLTDFQQNMVNHPFEYTL</sequence>
<dbReference type="SMART" id="SM00353">
    <property type="entry name" value="HLH"/>
    <property type="match status" value="1"/>
</dbReference>
<accession>E4YGI4</accession>
<evidence type="ECO:0000256" key="1">
    <source>
        <dbReference type="SAM" id="MobiDB-lite"/>
    </source>
</evidence>
<dbReference type="SUPFAM" id="SSF47459">
    <property type="entry name" value="HLH, helix-loop-helix DNA-binding domain"/>
    <property type="match status" value="1"/>
</dbReference>
<feature type="region of interest" description="Disordered" evidence="1">
    <location>
        <begin position="111"/>
        <end position="130"/>
    </location>
</feature>
<dbReference type="EMBL" id="FN654525">
    <property type="protein sequence ID" value="CBY34608.1"/>
    <property type="molecule type" value="Genomic_DNA"/>
</dbReference>
<feature type="domain" description="BHLH" evidence="2">
    <location>
        <begin position="51"/>
        <end position="104"/>
    </location>
</feature>
<dbReference type="Gene3D" id="4.10.280.10">
    <property type="entry name" value="Helix-loop-helix DNA-binding domain"/>
    <property type="match status" value="1"/>
</dbReference>
<dbReference type="AlphaFoldDB" id="E4YGI4"/>
<feature type="compositionally biased region" description="Low complexity" evidence="1">
    <location>
        <begin position="112"/>
        <end position="130"/>
    </location>
</feature>
<dbReference type="PROSITE" id="PS50888">
    <property type="entry name" value="BHLH"/>
    <property type="match status" value="1"/>
</dbReference>
<evidence type="ECO:0000313" key="3">
    <source>
        <dbReference type="EMBL" id="CBY34608.1"/>
    </source>
</evidence>
<feature type="region of interest" description="Disordered" evidence="1">
    <location>
        <begin position="34"/>
        <end position="59"/>
    </location>
</feature>